<dbReference type="GO" id="GO:0016020">
    <property type="term" value="C:membrane"/>
    <property type="evidence" value="ECO:0007669"/>
    <property type="project" value="UniProtKB-SubCell"/>
</dbReference>
<dbReference type="PANTHER" id="PTHR46279:SF31">
    <property type="entry name" value="RING-H2 FINGER PROTEIN ATL20-LIKE ISOFORM X1"/>
    <property type="match status" value="1"/>
</dbReference>
<keyword evidence="9 15" id="KW-0863">Zinc-finger</keyword>
<evidence type="ECO:0000256" key="15">
    <source>
        <dbReference type="PROSITE-ProRule" id="PRU00175"/>
    </source>
</evidence>
<evidence type="ECO:0000256" key="14">
    <source>
        <dbReference type="ARBA" id="ARBA00024209"/>
    </source>
</evidence>
<evidence type="ECO:0000256" key="17">
    <source>
        <dbReference type="SAM" id="Phobius"/>
    </source>
</evidence>
<protein>
    <recommendedName>
        <fullName evidence="4">RING-type E3 ubiquitin transferase</fullName>
        <ecNumber evidence="4">2.3.2.27</ecNumber>
    </recommendedName>
</protein>
<proteinExistence type="inferred from homology"/>
<feature type="transmembrane region" description="Helical" evidence="17">
    <location>
        <begin position="251"/>
        <end position="273"/>
    </location>
</feature>
<evidence type="ECO:0000256" key="12">
    <source>
        <dbReference type="ARBA" id="ARBA00022989"/>
    </source>
</evidence>
<evidence type="ECO:0000256" key="16">
    <source>
        <dbReference type="SAM" id="MobiDB-lite"/>
    </source>
</evidence>
<comment type="subcellular location">
    <subcellularLocation>
        <location evidence="2">Membrane</location>
        <topology evidence="2">Single-pass membrane protein</topology>
    </subcellularLocation>
</comment>
<keyword evidence="13 17" id="KW-0472">Membrane</keyword>
<feature type="region of interest" description="Disordered" evidence="16">
    <location>
        <begin position="382"/>
        <end position="409"/>
    </location>
</feature>
<organism evidence="20 21">
    <name type="scientific">Lupinus luteus</name>
    <name type="common">European yellow lupine</name>
    <dbReference type="NCBI Taxonomy" id="3873"/>
    <lineage>
        <taxon>Eukaryota</taxon>
        <taxon>Viridiplantae</taxon>
        <taxon>Streptophyta</taxon>
        <taxon>Embryophyta</taxon>
        <taxon>Tracheophyta</taxon>
        <taxon>Spermatophyta</taxon>
        <taxon>Magnoliopsida</taxon>
        <taxon>eudicotyledons</taxon>
        <taxon>Gunneridae</taxon>
        <taxon>Pentapetalae</taxon>
        <taxon>rosids</taxon>
        <taxon>fabids</taxon>
        <taxon>Fabales</taxon>
        <taxon>Fabaceae</taxon>
        <taxon>Papilionoideae</taxon>
        <taxon>50 kb inversion clade</taxon>
        <taxon>genistoids sensu lato</taxon>
        <taxon>core genistoids</taxon>
        <taxon>Genisteae</taxon>
        <taxon>Lupinus</taxon>
    </lineage>
</organism>
<evidence type="ECO:0000256" key="6">
    <source>
        <dbReference type="ARBA" id="ARBA00022692"/>
    </source>
</evidence>
<evidence type="ECO:0000313" key="20">
    <source>
        <dbReference type="EMBL" id="CAL0311391.1"/>
    </source>
</evidence>
<comment type="similarity">
    <text evidence="14">Belongs to the RING-type zinc finger family. ATL subfamily.</text>
</comment>
<dbReference type="EC" id="2.3.2.27" evidence="4"/>
<evidence type="ECO:0000256" key="9">
    <source>
        <dbReference type="ARBA" id="ARBA00022771"/>
    </source>
</evidence>
<comment type="pathway">
    <text evidence="3">Protein modification; protein ubiquitination.</text>
</comment>
<comment type="catalytic activity">
    <reaction evidence="1">
        <text>S-ubiquitinyl-[E2 ubiquitin-conjugating enzyme]-L-cysteine + [acceptor protein]-L-lysine = [E2 ubiquitin-conjugating enzyme]-L-cysteine + N(6)-ubiquitinyl-[acceptor protein]-L-lysine.</text>
        <dbReference type="EC" id="2.3.2.27"/>
    </reaction>
</comment>
<keyword evidence="7" id="KW-0479">Metal-binding</keyword>
<keyword evidence="5" id="KW-0808">Transferase</keyword>
<evidence type="ECO:0000313" key="21">
    <source>
        <dbReference type="Proteomes" id="UP001497480"/>
    </source>
</evidence>
<dbReference type="InterPro" id="IPR025287">
    <property type="entry name" value="WAK_GUB"/>
</dbReference>
<dbReference type="Pfam" id="PF13639">
    <property type="entry name" value="zf-RING_2"/>
    <property type="match status" value="1"/>
</dbReference>
<keyword evidence="10" id="KW-0833">Ubl conjugation pathway</keyword>
<evidence type="ECO:0000256" key="11">
    <source>
        <dbReference type="ARBA" id="ARBA00022833"/>
    </source>
</evidence>
<keyword evidence="11" id="KW-0862">Zinc</keyword>
<reference evidence="20 21" key="1">
    <citation type="submission" date="2024-03" db="EMBL/GenBank/DDBJ databases">
        <authorList>
            <person name="Martinez-Hernandez J."/>
        </authorList>
    </citation>
    <scope>NUCLEOTIDE SEQUENCE [LARGE SCALE GENOMIC DNA]</scope>
</reference>
<dbReference type="PANTHER" id="PTHR46279">
    <property type="entry name" value="RING/U-BOX SUPERFAMILY PROTEIN"/>
    <property type="match status" value="1"/>
</dbReference>
<dbReference type="GO" id="GO:0030247">
    <property type="term" value="F:polysaccharide binding"/>
    <property type="evidence" value="ECO:0007669"/>
    <property type="project" value="InterPro"/>
</dbReference>
<dbReference type="EMBL" id="CAXHTB010000009">
    <property type="protein sequence ID" value="CAL0311391.1"/>
    <property type="molecule type" value="Genomic_DNA"/>
</dbReference>
<accession>A0AAV1WPP8</accession>
<feature type="compositionally biased region" description="Low complexity" evidence="16">
    <location>
        <begin position="382"/>
        <end position="394"/>
    </location>
</feature>
<evidence type="ECO:0000256" key="18">
    <source>
        <dbReference type="SAM" id="SignalP"/>
    </source>
</evidence>
<dbReference type="Proteomes" id="UP001497480">
    <property type="component" value="Unassembled WGS sequence"/>
</dbReference>
<keyword evidence="6 17" id="KW-0812">Transmembrane</keyword>
<feature type="domain" description="RING-type" evidence="19">
    <location>
        <begin position="333"/>
        <end position="375"/>
    </location>
</feature>
<dbReference type="GO" id="GO:0061630">
    <property type="term" value="F:ubiquitin protein ligase activity"/>
    <property type="evidence" value="ECO:0007669"/>
    <property type="project" value="UniProtKB-EC"/>
</dbReference>
<keyword evidence="12 17" id="KW-1133">Transmembrane helix</keyword>
<keyword evidence="8 18" id="KW-0732">Signal</keyword>
<evidence type="ECO:0000256" key="8">
    <source>
        <dbReference type="ARBA" id="ARBA00022729"/>
    </source>
</evidence>
<feature type="chain" id="PRO_5043841783" description="RING-type E3 ubiquitin transferase" evidence="18">
    <location>
        <begin position="24"/>
        <end position="409"/>
    </location>
</feature>
<dbReference type="Gene3D" id="3.30.40.10">
    <property type="entry name" value="Zinc/RING finger domain, C3HC4 (zinc finger)"/>
    <property type="match status" value="1"/>
</dbReference>
<feature type="compositionally biased region" description="Polar residues" evidence="16">
    <location>
        <begin position="395"/>
        <end position="409"/>
    </location>
</feature>
<evidence type="ECO:0000256" key="10">
    <source>
        <dbReference type="ARBA" id="ARBA00022786"/>
    </source>
</evidence>
<dbReference type="SUPFAM" id="SSF57850">
    <property type="entry name" value="RING/U-box"/>
    <property type="match status" value="1"/>
</dbReference>
<evidence type="ECO:0000256" key="3">
    <source>
        <dbReference type="ARBA" id="ARBA00004906"/>
    </source>
</evidence>
<dbReference type="AlphaFoldDB" id="A0AAV1WPP8"/>
<dbReference type="PROSITE" id="PS50089">
    <property type="entry name" value="ZF_RING_2"/>
    <property type="match status" value="1"/>
</dbReference>
<dbReference type="InterPro" id="IPR046948">
    <property type="entry name" value="ATL20-22-like"/>
</dbReference>
<dbReference type="GO" id="GO:0008270">
    <property type="term" value="F:zinc ion binding"/>
    <property type="evidence" value="ECO:0007669"/>
    <property type="project" value="UniProtKB-KW"/>
</dbReference>
<evidence type="ECO:0000256" key="2">
    <source>
        <dbReference type="ARBA" id="ARBA00004167"/>
    </source>
</evidence>
<dbReference type="InterPro" id="IPR013083">
    <property type="entry name" value="Znf_RING/FYVE/PHD"/>
</dbReference>
<evidence type="ECO:0000256" key="7">
    <source>
        <dbReference type="ARBA" id="ARBA00022723"/>
    </source>
</evidence>
<name>A0AAV1WPP8_LUPLU</name>
<dbReference type="SMART" id="SM00184">
    <property type="entry name" value="RING"/>
    <property type="match status" value="1"/>
</dbReference>
<evidence type="ECO:0000256" key="5">
    <source>
        <dbReference type="ARBA" id="ARBA00022679"/>
    </source>
</evidence>
<dbReference type="InterPro" id="IPR001841">
    <property type="entry name" value="Znf_RING"/>
</dbReference>
<evidence type="ECO:0000256" key="4">
    <source>
        <dbReference type="ARBA" id="ARBA00012483"/>
    </source>
</evidence>
<keyword evidence="21" id="KW-1185">Reference proteome</keyword>
<dbReference type="Pfam" id="PF13947">
    <property type="entry name" value="GUB_WAK_bind"/>
    <property type="match status" value="1"/>
</dbReference>
<dbReference type="CDD" id="cd16461">
    <property type="entry name" value="RING-H2_EL5-like"/>
    <property type="match status" value="1"/>
</dbReference>
<evidence type="ECO:0000259" key="19">
    <source>
        <dbReference type="PROSITE" id="PS50089"/>
    </source>
</evidence>
<feature type="signal peptide" evidence="18">
    <location>
        <begin position="1"/>
        <end position="23"/>
    </location>
</feature>
<gene>
    <name evidence="20" type="ORF">LLUT_LOCUS12451</name>
</gene>
<evidence type="ECO:0000256" key="13">
    <source>
        <dbReference type="ARBA" id="ARBA00023136"/>
    </source>
</evidence>
<sequence>MVSLTHLCLFFIILLHLHTIITCEEICETMSCGEIDIEFPFSLKGANGSCNNPDPSFQLSCDNNSRTILTLPNSGDLLVKRINYEKQVIQVNDPNGCLPKRYLQNFTFSISLPFIFDVTVYDFYDLVFVKCPSNLSDSISLPSISCLRETNASSSSSSYYYSFFRHYVNVSDSSSVFYGCEVISSSVAVPLPTMMTWPNLNRDIELIWDIPICEDCAARSQLCGFVNTSTFQVGCIFDPNHTTGVSKSLKYGLSIGLGIPALLCMIGLSCFIYKKFKIHHGPNTELPSNISVFNLQLQPGNLTAGLDGPEIEKFPKTLIGESGRLPKPNNNICPICLCDYEPKEMLRTIPECNHYFHASCIDEWLKMNATCPLCRNSPDAASSNVASSSSSSSSRTIDNPSPNHTFHTT</sequence>
<comment type="caution">
    <text evidence="20">The sequence shown here is derived from an EMBL/GenBank/DDBJ whole genome shotgun (WGS) entry which is preliminary data.</text>
</comment>
<evidence type="ECO:0000256" key="1">
    <source>
        <dbReference type="ARBA" id="ARBA00000900"/>
    </source>
</evidence>